<feature type="compositionally biased region" description="Basic and acidic residues" evidence="1">
    <location>
        <begin position="110"/>
        <end position="125"/>
    </location>
</feature>
<dbReference type="EMBL" id="JAFEMO010000006">
    <property type="protein sequence ID" value="KAH7568501.1"/>
    <property type="molecule type" value="Genomic_DNA"/>
</dbReference>
<name>A0ABQ8HW10_9ROSI</name>
<sequence>MVWLLHSIQPNTSKTYLLLPTTREIWTKQGTLRTTDYYNKLKRYLDLYLKMEMACSVDAKRLRDMVEMARVFQFLLGLHPEYDQVCDRVLGKEPFPDLDETITLVQGADSQKELLSGKETEDGKPTMDSNSSTLAGSEIPFAGGDIKKAVEKDKR</sequence>
<protein>
    <submittedName>
        <fullName evidence="2">Uncharacterized protein</fullName>
    </submittedName>
</protein>
<comment type="caution">
    <text evidence="2">The sequence shown here is derived from an EMBL/GenBank/DDBJ whole genome shotgun (WGS) entry which is preliminary data.</text>
</comment>
<organism evidence="2 3">
    <name type="scientific">Xanthoceras sorbifolium</name>
    <dbReference type="NCBI Taxonomy" id="99658"/>
    <lineage>
        <taxon>Eukaryota</taxon>
        <taxon>Viridiplantae</taxon>
        <taxon>Streptophyta</taxon>
        <taxon>Embryophyta</taxon>
        <taxon>Tracheophyta</taxon>
        <taxon>Spermatophyta</taxon>
        <taxon>Magnoliopsida</taxon>
        <taxon>eudicotyledons</taxon>
        <taxon>Gunneridae</taxon>
        <taxon>Pentapetalae</taxon>
        <taxon>rosids</taxon>
        <taxon>malvids</taxon>
        <taxon>Sapindales</taxon>
        <taxon>Sapindaceae</taxon>
        <taxon>Xanthoceroideae</taxon>
        <taxon>Xanthoceras</taxon>
    </lineage>
</organism>
<evidence type="ECO:0000313" key="2">
    <source>
        <dbReference type="EMBL" id="KAH7568501.1"/>
    </source>
</evidence>
<reference evidence="2 3" key="1">
    <citation type="submission" date="2021-02" db="EMBL/GenBank/DDBJ databases">
        <title>Plant Genome Project.</title>
        <authorList>
            <person name="Zhang R.-G."/>
        </authorList>
    </citation>
    <scope>NUCLEOTIDE SEQUENCE [LARGE SCALE GENOMIC DNA]</scope>
    <source>
        <tissue evidence="2">Leaves</tissue>
    </source>
</reference>
<dbReference type="PANTHER" id="PTHR34222:SF79">
    <property type="entry name" value="RETROVIRUS-RELATED POL POLYPROTEIN FROM TRANSPOSON TNT 1-94"/>
    <property type="match status" value="1"/>
</dbReference>
<dbReference type="Proteomes" id="UP000827721">
    <property type="component" value="Unassembled WGS sequence"/>
</dbReference>
<evidence type="ECO:0000256" key="1">
    <source>
        <dbReference type="SAM" id="MobiDB-lite"/>
    </source>
</evidence>
<proteinExistence type="predicted"/>
<evidence type="ECO:0000313" key="3">
    <source>
        <dbReference type="Proteomes" id="UP000827721"/>
    </source>
</evidence>
<feature type="compositionally biased region" description="Basic and acidic residues" evidence="1">
    <location>
        <begin position="145"/>
        <end position="155"/>
    </location>
</feature>
<accession>A0ABQ8HW10</accession>
<gene>
    <name evidence="2" type="ORF">JRO89_XS06G0007800</name>
</gene>
<keyword evidence="3" id="KW-1185">Reference proteome</keyword>
<dbReference type="PANTHER" id="PTHR34222">
    <property type="entry name" value="GAG_PRE-INTEGRS DOMAIN-CONTAINING PROTEIN"/>
    <property type="match status" value="1"/>
</dbReference>
<feature type="region of interest" description="Disordered" evidence="1">
    <location>
        <begin position="109"/>
        <end position="155"/>
    </location>
</feature>